<feature type="compositionally biased region" description="Low complexity" evidence="1">
    <location>
        <begin position="33"/>
        <end position="44"/>
    </location>
</feature>
<accession>A0A511FGH2</accession>
<organism evidence="2 4">
    <name type="scientific">Cellulomonas hominis</name>
    <dbReference type="NCBI Taxonomy" id="156981"/>
    <lineage>
        <taxon>Bacteria</taxon>
        <taxon>Bacillati</taxon>
        <taxon>Actinomycetota</taxon>
        <taxon>Actinomycetes</taxon>
        <taxon>Micrococcales</taxon>
        <taxon>Cellulomonadaceae</taxon>
        <taxon>Cellulomonas</taxon>
    </lineage>
</organism>
<proteinExistence type="predicted"/>
<dbReference type="RefSeq" id="WP_146840254.1">
    <property type="nucleotide sequence ID" value="NZ_BJVQ01000073.1"/>
</dbReference>
<dbReference type="EMBL" id="BJVQ01000073">
    <property type="protein sequence ID" value="GEL48320.1"/>
    <property type="molecule type" value="Genomic_DNA"/>
</dbReference>
<dbReference type="Proteomes" id="UP000321723">
    <property type="component" value="Unassembled WGS sequence"/>
</dbReference>
<name>A0A511FGH2_9CELL</name>
<feature type="compositionally biased region" description="Pro residues" evidence="1">
    <location>
        <begin position="20"/>
        <end position="32"/>
    </location>
</feature>
<evidence type="ECO:0000313" key="4">
    <source>
        <dbReference type="Proteomes" id="UP000321723"/>
    </source>
</evidence>
<reference evidence="2 4" key="1">
    <citation type="submission" date="2019-07" db="EMBL/GenBank/DDBJ databases">
        <title>Whole genome shotgun sequence of Cellulomonas hominis NBRC 16055.</title>
        <authorList>
            <person name="Hosoyama A."/>
            <person name="Uohara A."/>
            <person name="Ohji S."/>
            <person name="Ichikawa N."/>
        </authorList>
    </citation>
    <scope>NUCLEOTIDE SEQUENCE [LARGE SCALE GENOMIC DNA]</scope>
    <source>
        <strain evidence="2 4">NBRC 16055</strain>
    </source>
</reference>
<evidence type="ECO:0000256" key="1">
    <source>
        <dbReference type="SAM" id="MobiDB-lite"/>
    </source>
</evidence>
<protein>
    <submittedName>
        <fullName evidence="2">Uncharacterized protein</fullName>
    </submittedName>
</protein>
<evidence type="ECO:0000313" key="2">
    <source>
        <dbReference type="EMBL" id="GEL48320.1"/>
    </source>
</evidence>
<gene>
    <name evidence="2" type="ORF">CHO01_34360</name>
    <name evidence="3" type="ORF">HNR08_000593</name>
</gene>
<comment type="caution">
    <text evidence="2">The sequence shown here is derived from an EMBL/GenBank/DDBJ whole genome shotgun (WGS) entry which is preliminary data.</text>
</comment>
<evidence type="ECO:0000313" key="3">
    <source>
        <dbReference type="EMBL" id="MBB5471857.1"/>
    </source>
</evidence>
<feature type="region of interest" description="Disordered" evidence="1">
    <location>
        <begin position="123"/>
        <end position="143"/>
    </location>
</feature>
<sequence>MASGRQLTTVLRSVLGRSVPPAPTPTPAPAPAPAGTGPRSVAARPAAALPEALLDGLDPRRRRQVVRPLDVPAGHPVRWGTAAARQVDGTTCGAAVLGLLAAAGDPRLAYWLVTGDLADGSRPPELDGLDLPDPWHPEDPDAPGWFRTPDGRAAHAAATADEAAAARWGLLQAALHRRSTARALAGLLPWPRALGTPPWGAARLARFPGVAYRSVLVDDTRTAEVDDLLARVDDALDRGVPVPLYSGGDTGGGLAAAVPRHVVLAVGRSDGGYRVYEPGAGAVLGVSRETLRHPDGPVAALGHWTHLTWALLPVPRR</sequence>
<dbReference type="Proteomes" id="UP000564629">
    <property type="component" value="Unassembled WGS sequence"/>
</dbReference>
<feature type="region of interest" description="Disordered" evidence="1">
    <location>
        <begin position="13"/>
        <end position="44"/>
    </location>
</feature>
<dbReference type="EMBL" id="JACHDN010000001">
    <property type="protein sequence ID" value="MBB5471857.1"/>
    <property type="molecule type" value="Genomic_DNA"/>
</dbReference>
<dbReference type="OrthoDB" id="4762866at2"/>
<reference evidence="3 5" key="2">
    <citation type="submission" date="2020-08" db="EMBL/GenBank/DDBJ databases">
        <title>Sequencing the genomes of 1000 actinobacteria strains.</title>
        <authorList>
            <person name="Klenk H.-P."/>
        </authorList>
    </citation>
    <scope>NUCLEOTIDE SEQUENCE [LARGE SCALE GENOMIC DNA]</scope>
    <source>
        <strain evidence="3 5">DSM 9581</strain>
    </source>
</reference>
<keyword evidence="4" id="KW-1185">Reference proteome</keyword>
<dbReference type="AlphaFoldDB" id="A0A511FGH2"/>
<evidence type="ECO:0000313" key="5">
    <source>
        <dbReference type="Proteomes" id="UP000564629"/>
    </source>
</evidence>